<keyword evidence="2" id="KW-1185">Reference proteome</keyword>
<accession>A0A6G0YC52</accession>
<dbReference type="EMBL" id="VUJU01004893">
    <property type="protein sequence ID" value="KAF0752910.1"/>
    <property type="molecule type" value="Genomic_DNA"/>
</dbReference>
<dbReference type="OrthoDB" id="415068at2759"/>
<organism evidence="1 2">
    <name type="scientific">Aphis craccivora</name>
    <name type="common">Cowpea aphid</name>
    <dbReference type="NCBI Taxonomy" id="307492"/>
    <lineage>
        <taxon>Eukaryota</taxon>
        <taxon>Metazoa</taxon>
        <taxon>Ecdysozoa</taxon>
        <taxon>Arthropoda</taxon>
        <taxon>Hexapoda</taxon>
        <taxon>Insecta</taxon>
        <taxon>Pterygota</taxon>
        <taxon>Neoptera</taxon>
        <taxon>Paraneoptera</taxon>
        <taxon>Hemiptera</taxon>
        <taxon>Sternorrhyncha</taxon>
        <taxon>Aphidomorpha</taxon>
        <taxon>Aphidoidea</taxon>
        <taxon>Aphididae</taxon>
        <taxon>Aphidini</taxon>
        <taxon>Aphis</taxon>
        <taxon>Aphis</taxon>
    </lineage>
</organism>
<gene>
    <name evidence="1" type="ORF">FWK35_00018084</name>
</gene>
<reference evidence="1 2" key="1">
    <citation type="submission" date="2019-08" db="EMBL/GenBank/DDBJ databases">
        <title>Whole genome of Aphis craccivora.</title>
        <authorList>
            <person name="Voronova N.V."/>
            <person name="Shulinski R.S."/>
            <person name="Bandarenka Y.V."/>
            <person name="Zhorov D.G."/>
            <person name="Warner D."/>
        </authorList>
    </citation>
    <scope>NUCLEOTIDE SEQUENCE [LARGE SCALE GENOMIC DNA]</scope>
    <source>
        <strain evidence="1">180601</strain>
        <tissue evidence="1">Whole Body</tissue>
    </source>
</reference>
<evidence type="ECO:0000313" key="1">
    <source>
        <dbReference type="EMBL" id="KAF0752910.1"/>
    </source>
</evidence>
<proteinExistence type="predicted"/>
<name>A0A6G0YC52_APHCR</name>
<comment type="caution">
    <text evidence="1">The sequence shown here is derived from an EMBL/GenBank/DDBJ whole genome shotgun (WGS) entry which is preliminary data.</text>
</comment>
<evidence type="ECO:0000313" key="2">
    <source>
        <dbReference type="Proteomes" id="UP000478052"/>
    </source>
</evidence>
<dbReference type="Proteomes" id="UP000478052">
    <property type="component" value="Unassembled WGS sequence"/>
</dbReference>
<dbReference type="AlphaFoldDB" id="A0A6G0YC52"/>
<sequence length="103" mass="11599">MDISTLGQLWGSAKKSNWNKIQVFLQNITFKKLTNAPVFVSNLTLHQDLGIQPVSAEVELFYNKRFFAKLEKHPSPLIKNLHTFTLPGNSQNADSKGNSVMII</sequence>
<protein>
    <submittedName>
        <fullName evidence="1">Uncharacterized protein</fullName>
    </submittedName>
</protein>